<dbReference type="PROSITE" id="PS51273">
    <property type="entry name" value="GATASE_TYPE_1"/>
    <property type="match status" value="1"/>
</dbReference>
<dbReference type="EC" id="3.5.1.2" evidence="10"/>
<evidence type="ECO:0000259" key="12">
    <source>
        <dbReference type="Pfam" id="PF00117"/>
    </source>
</evidence>
<comment type="subunit">
    <text evidence="2 10">Heterodimer of HisH and HisF.</text>
</comment>
<proteinExistence type="inferred from homology"/>
<dbReference type="RefSeq" id="WP_084066756.1">
    <property type="nucleotide sequence ID" value="NZ_FWXY01000002.1"/>
</dbReference>
<evidence type="ECO:0000256" key="3">
    <source>
        <dbReference type="ARBA" id="ARBA00022605"/>
    </source>
</evidence>
<dbReference type="SUPFAM" id="SSF52317">
    <property type="entry name" value="Class I glutamine amidotransferase-like"/>
    <property type="match status" value="1"/>
</dbReference>
<sequence>MPSVTLINYGMGNIPAFINIYHRLNITVEVASCPAQLLRSKKIIMPGVGSFDWAMTRLNDSGLREALDEMVMKQQIPVLGICVGMQMMAKGSEEGCLQGLGWIEAKVKRFDQAAFTSQTHLPHMGWNDVMPVRDNPLFASITAPMFYFLHSYYFVPGHASQTLATTQYGDEFTSAMSNGNVYGVQFHPEKSHNWGIQLLKNFAEM</sequence>
<keyword evidence="3 10" id="KW-0028">Amino-acid biosynthesis</keyword>
<dbReference type="GO" id="GO:0000107">
    <property type="term" value="F:imidazoleglycerol-phosphate synthase activity"/>
    <property type="evidence" value="ECO:0007669"/>
    <property type="project" value="UniProtKB-UniRule"/>
</dbReference>
<evidence type="ECO:0000256" key="8">
    <source>
        <dbReference type="ARBA" id="ARBA00047838"/>
    </source>
</evidence>
<dbReference type="NCBIfam" id="TIGR01855">
    <property type="entry name" value="IMP_synth_hisH"/>
    <property type="match status" value="1"/>
</dbReference>
<keyword evidence="14" id="KW-1185">Reference proteome</keyword>
<keyword evidence="4 10" id="KW-0378">Hydrolase</keyword>
<keyword evidence="5 10" id="KW-0315">Glutamine amidotransferase</keyword>
<feature type="domain" description="Glutamine amidotransferase" evidence="12">
    <location>
        <begin position="7"/>
        <end position="202"/>
    </location>
</feature>
<organism evidence="13 14">
    <name type="scientific">Desulfocicer vacuolatum DSM 3385</name>
    <dbReference type="NCBI Taxonomy" id="1121400"/>
    <lineage>
        <taxon>Bacteria</taxon>
        <taxon>Pseudomonadati</taxon>
        <taxon>Thermodesulfobacteriota</taxon>
        <taxon>Desulfobacteria</taxon>
        <taxon>Desulfobacterales</taxon>
        <taxon>Desulfobacteraceae</taxon>
        <taxon>Desulfocicer</taxon>
    </lineage>
</organism>
<name>A0A1W1Z4Z4_9BACT</name>
<dbReference type="CDD" id="cd01748">
    <property type="entry name" value="GATase1_IGP_Synthase"/>
    <property type="match status" value="1"/>
</dbReference>
<keyword evidence="6 10" id="KW-0368">Histidine biosynthesis</keyword>
<evidence type="ECO:0000256" key="5">
    <source>
        <dbReference type="ARBA" id="ARBA00022962"/>
    </source>
</evidence>
<comment type="catalytic activity">
    <reaction evidence="9 10">
        <text>L-glutamine + H2O = L-glutamate + NH4(+)</text>
        <dbReference type="Rhea" id="RHEA:15889"/>
        <dbReference type="ChEBI" id="CHEBI:15377"/>
        <dbReference type="ChEBI" id="CHEBI:28938"/>
        <dbReference type="ChEBI" id="CHEBI:29985"/>
        <dbReference type="ChEBI" id="CHEBI:58359"/>
        <dbReference type="EC" id="3.5.1.2"/>
    </reaction>
</comment>
<dbReference type="GO" id="GO:0000105">
    <property type="term" value="P:L-histidine biosynthetic process"/>
    <property type="evidence" value="ECO:0007669"/>
    <property type="project" value="UniProtKB-UniRule"/>
</dbReference>
<comment type="pathway">
    <text evidence="1 10">Amino-acid biosynthesis; L-histidine biosynthesis; L-histidine from 5-phospho-alpha-D-ribose 1-diphosphate: step 5/9.</text>
</comment>
<feature type="active site" description="Nucleophile" evidence="10 11">
    <location>
        <position position="82"/>
    </location>
</feature>
<dbReference type="InterPro" id="IPR029062">
    <property type="entry name" value="Class_I_gatase-like"/>
</dbReference>
<reference evidence="13 14" key="1">
    <citation type="submission" date="2017-04" db="EMBL/GenBank/DDBJ databases">
        <authorList>
            <person name="Afonso C.L."/>
            <person name="Miller P.J."/>
            <person name="Scott M.A."/>
            <person name="Spackman E."/>
            <person name="Goraichik I."/>
            <person name="Dimitrov K.M."/>
            <person name="Suarez D.L."/>
            <person name="Swayne D.E."/>
        </authorList>
    </citation>
    <scope>NUCLEOTIDE SEQUENCE [LARGE SCALE GENOMIC DNA]</scope>
    <source>
        <strain evidence="13 14">DSM 3385</strain>
    </source>
</reference>
<dbReference type="UniPathway" id="UPA00031">
    <property type="reaction ID" value="UER00010"/>
</dbReference>
<dbReference type="PANTHER" id="PTHR42701:SF1">
    <property type="entry name" value="IMIDAZOLE GLYCEROL PHOSPHATE SYNTHASE SUBUNIT HISH"/>
    <property type="match status" value="1"/>
</dbReference>
<evidence type="ECO:0000256" key="1">
    <source>
        <dbReference type="ARBA" id="ARBA00005091"/>
    </source>
</evidence>
<dbReference type="InterPro" id="IPR017926">
    <property type="entry name" value="GATASE"/>
</dbReference>
<gene>
    <name evidence="10" type="primary">hisH</name>
    <name evidence="13" type="ORF">SAMN02746065_10274</name>
</gene>
<dbReference type="AlphaFoldDB" id="A0A1W1Z4Z4"/>
<dbReference type="OrthoDB" id="9807749at2"/>
<dbReference type="InterPro" id="IPR010139">
    <property type="entry name" value="Imidazole-glycPsynth_HisH"/>
</dbReference>
<dbReference type="GO" id="GO:0016829">
    <property type="term" value="F:lyase activity"/>
    <property type="evidence" value="ECO:0007669"/>
    <property type="project" value="UniProtKB-KW"/>
</dbReference>
<keyword evidence="13" id="KW-0808">Transferase</keyword>
<dbReference type="Gene3D" id="3.40.50.880">
    <property type="match status" value="1"/>
</dbReference>
<keyword evidence="7 10" id="KW-0456">Lyase</keyword>
<dbReference type="EC" id="4.3.2.10" evidence="10"/>
<evidence type="ECO:0000313" key="13">
    <source>
        <dbReference type="EMBL" id="SMC43382.1"/>
    </source>
</evidence>
<evidence type="ECO:0000256" key="7">
    <source>
        <dbReference type="ARBA" id="ARBA00023239"/>
    </source>
</evidence>
<dbReference type="EMBL" id="FWXY01000002">
    <property type="protein sequence ID" value="SMC43382.1"/>
    <property type="molecule type" value="Genomic_DNA"/>
</dbReference>
<feature type="active site" evidence="10 11">
    <location>
        <position position="187"/>
    </location>
</feature>
<evidence type="ECO:0000256" key="10">
    <source>
        <dbReference type="HAMAP-Rule" id="MF_00278"/>
    </source>
</evidence>
<dbReference type="HAMAP" id="MF_00278">
    <property type="entry name" value="HisH"/>
    <property type="match status" value="1"/>
</dbReference>
<accession>A0A1W1Z4Z4</accession>
<comment type="catalytic activity">
    <reaction evidence="8 10">
        <text>5-[(5-phospho-1-deoxy-D-ribulos-1-ylimino)methylamino]-1-(5-phospho-beta-D-ribosyl)imidazole-4-carboxamide + L-glutamine = D-erythro-1-(imidazol-4-yl)glycerol 3-phosphate + 5-amino-1-(5-phospho-beta-D-ribosyl)imidazole-4-carboxamide + L-glutamate + H(+)</text>
        <dbReference type="Rhea" id="RHEA:24793"/>
        <dbReference type="ChEBI" id="CHEBI:15378"/>
        <dbReference type="ChEBI" id="CHEBI:29985"/>
        <dbReference type="ChEBI" id="CHEBI:58278"/>
        <dbReference type="ChEBI" id="CHEBI:58359"/>
        <dbReference type="ChEBI" id="CHEBI:58475"/>
        <dbReference type="ChEBI" id="CHEBI:58525"/>
        <dbReference type="EC" id="4.3.2.10"/>
    </reaction>
</comment>
<evidence type="ECO:0000256" key="9">
    <source>
        <dbReference type="ARBA" id="ARBA00049534"/>
    </source>
</evidence>
<dbReference type="Pfam" id="PF00117">
    <property type="entry name" value="GATase"/>
    <property type="match status" value="1"/>
</dbReference>
<evidence type="ECO:0000256" key="4">
    <source>
        <dbReference type="ARBA" id="ARBA00022801"/>
    </source>
</evidence>
<dbReference type="PANTHER" id="PTHR42701">
    <property type="entry name" value="IMIDAZOLE GLYCEROL PHOSPHATE SYNTHASE SUBUNIT HISH"/>
    <property type="match status" value="1"/>
</dbReference>
<protein>
    <recommendedName>
        <fullName evidence="10">Imidazole glycerol phosphate synthase subunit HisH</fullName>
        <ecNumber evidence="10">4.3.2.10</ecNumber>
    </recommendedName>
    <alternativeName>
        <fullName evidence="10">IGP synthase glutaminase subunit</fullName>
        <ecNumber evidence="10">3.5.1.2</ecNumber>
    </alternativeName>
    <alternativeName>
        <fullName evidence="10">IGP synthase subunit HisH</fullName>
    </alternativeName>
    <alternativeName>
        <fullName evidence="10">ImGP synthase subunit HisH</fullName>
        <shortName evidence="10">IGPS subunit HisH</shortName>
    </alternativeName>
</protein>
<comment type="function">
    <text evidence="10">IGPS catalyzes the conversion of PRFAR and glutamine to IGP, AICAR and glutamate. The HisH subunit catalyzes the hydrolysis of glutamine to glutamate and ammonia as part of the synthesis of IGP and AICAR. The resulting ammonia molecule is channeled to the active site of HisF.</text>
</comment>
<dbReference type="PIRSF" id="PIRSF000495">
    <property type="entry name" value="Amidotransf_hisH"/>
    <property type="match status" value="1"/>
</dbReference>
<evidence type="ECO:0000256" key="6">
    <source>
        <dbReference type="ARBA" id="ARBA00023102"/>
    </source>
</evidence>
<feature type="active site" evidence="10 11">
    <location>
        <position position="189"/>
    </location>
</feature>
<evidence type="ECO:0000256" key="2">
    <source>
        <dbReference type="ARBA" id="ARBA00011152"/>
    </source>
</evidence>
<dbReference type="Proteomes" id="UP000192418">
    <property type="component" value="Unassembled WGS sequence"/>
</dbReference>
<dbReference type="GO" id="GO:0005737">
    <property type="term" value="C:cytoplasm"/>
    <property type="evidence" value="ECO:0007669"/>
    <property type="project" value="UniProtKB-SubCell"/>
</dbReference>
<evidence type="ECO:0000313" key="14">
    <source>
        <dbReference type="Proteomes" id="UP000192418"/>
    </source>
</evidence>
<dbReference type="GO" id="GO:0004359">
    <property type="term" value="F:glutaminase activity"/>
    <property type="evidence" value="ECO:0007669"/>
    <property type="project" value="UniProtKB-EC"/>
</dbReference>
<dbReference type="STRING" id="1121400.SAMN02746065_10274"/>
<comment type="subcellular location">
    <subcellularLocation>
        <location evidence="10">Cytoplasm</location>
    </subcellularLocation>
</comment>
<evidence type="ECO:0000256" key="11">
    <source>
        <dbReference type="PIRSR" id="PIRSR000495-1"/>
    </source>
</evidence>
<keyword evidence="10" id="KW-0963">Cytoplasm</keyword>